<sequence>MASRQRFVVPLLVASWVGLVVAGCSESDASEAADTRPKLSKIDIPYAELSVTVNGQPLPGIDPAEFMCYRQSDSISITGQDPTDGQPGLIADLQPGNPPKLVRVSFGLDGVLYTAKQGKGSGEDVYEDGSRITVRGTAESWDLAVPITKQFEFSATCN</sequence>
<keyword evidence="1" id="KW-1003">Cell membrane</keyword>
<dbReference type="Proteomes" id="UP000194632">
    <property type="component" value="Unassembled WGS sequence"/>
</dbReference>
<dbReference type="GO" id="GO:0016020">
    <property type="term" value="C:membrane"/>
    <property type="evidence" value="ECO:0007669"/>
    <property type="project" value="InterPro"/>
</dbReference>
<dbReference type="PROSITE" id="PS51257">
    <property type="entry name" value="PROKAR_LIPOPROTEIN"/>
    <property type="match status" value="1"/>
</dbReference>
<protein>
    <recommendedName>
        <fullName evidence="6">Lipoprotein LpqH</fullName>
    </recommendedName>
</protein>
<feature type="chain" id="PRO_5039442781" description="Lipoprotein LpqH" evidence="3">
    <location>
        <begin position="23"/>
        <end position="158"/>
    </location>
</feature>
<evidence type="ECO:0000313" key="5">
    <source>
        <dbReference type="Proteomes" id="UP000194632"/>
    </source>
</evidence>
<proteinExistence type="predicted"/>
<accession>A0A2C9ZIU1</accession>
<gene>
    <name evidence="4" type="ORF">CA982_14495</name>
</gene>
<keyword evidence="2" id="KW-0472">Membrane</keyword>
<keyword evidence="3" id="KW-0732">Signal</keyword>
<dbReference type="AlphaFoldDB" id="A0A2C9ZIU1"/>
<organism evidence="4 5">
    <name type="scientific">Gordonia lacunae</name>
    <dbReference type="NCBI Taxonomy" id="417102"/>
    <lineage>
        <taxon>Bacteria</taxon>
        <taxon>Bacillati</taxon>
        <taxon>Actinomycetota</taxon>
        <taxon>Actinomycetes</taxon>
        <taxon>Mycobacteriales</taxon>
        <taxon>Gordoniaceae</taxon>
        <taxon>Gordonia</taxon>
    </lineage>
</organism>
<evidence type="ECO:0000256" key="2">
    <source>
        <dbReference type="ARBA" id="ARBA00023136"/>
    </source>
</evidence>
<dbReference type="EMBL" id="NGFO01000016">
    <property type="protein sequence ID" value="OUC77917.1"/>
    <property type="molecule type" value="Genomic_DNA"/>
</dbReference>
<name>A0A2C9ZIU1_9ACTN</name>
<dbReference type="Pfam" id="PF05481">
    <property type="entry name" value="Myco_19_kDa"/>
    <property type="match status" value="1"/>
</dbReference>
<evidence type="ECO:0000313" key="4">
    <source>
        <dbReference type="EMBL" id="OUC77917.1"/>
    </source>
</evidence>
<feature type="signal peptide" evidence="3">
    <location>
        <begin position="1"/>
        <end position="22"/>
    </location>
</feature>
<dbReference type="InterPro" id="IPR008691">
    <property type="entry name" value="LpqH"/>
</dbReference>
<keyword evidence="5" id="KW-1185">Reference proteome</keyword>
<reference evidence="4 5" key="1">
    <citation type="submission" date="2017-05" db="EMBL/GenBank/DDBJ databases">
        <title>Biotechnological potential of actinobacteria isolated from South African environments.</title>
        <authorList>
            <person name="Le Roes-Hill M."/>
            <person name="Prins A."/>
            <person name="Durrell K.A."/>
        </authorList>
    </citation>
    <scope>NUCLEOTIDE SEQUENCE [LARGE SCALE GENOMIC DNA]</scope>
    <source>
        <strain evidence="4">BS2</strain>
    </source>
</reference>
<evidence type="ECO:0008006" key="6">
    <source>
        <dbReference type="Google" id="ProtNLM"/>
    </source>
</evidence>
<evidence type="ECO:0000256" key="3">
    <source>
        <dbReference type="SAM" id="SignalP"/>
    </source>
</evidence>
<comment type="caution">
    <text evidence="4">The sequence shown here is derived from an EMBL/GenBank/DDBJ whole genome shotgun (WGS) entry which is preliminary data.</text>
</comment>
<evidence type="ECO:0000256" key="1">
    <source>
        <dbReference type="ARBA" id="ARBA00022475"/>
    </source>
</evidence>